<evidence type="ECO:0000256" key="5">
    <source>
        <dbReference type="RuleBase" id="RU361177"/>
    </source>
</evidence>
<dbReference type="GO" id="GO:0050660">
    <property type="term" value="F:flavin adenine dinucleotide binding"/>
    <property type="evidence" value="ECO:0007669"/>
    <property type="project" value="InterPro"/>
</dbReference>
<dbReference type="PANTHER" id="PTHR23023">
    <property type="entry name" value="DIMETHYLANILINE MONOOXYGENASE"/>
    <property type="match status" value="1"/>
</dbReference>
<evidence type="ECO:0000313" key="7">
    <source>
        <dbReference type="WBParaSite" id="ACRNAN_scaffold7288.g23900.t1"/>
    </source>
</evidence>
<keyword evidence="6" id="KW-1185">Reference proteome</keyword>
<keyword evidence="3 5" id="KW-0274">FAD</keyword>
<evidence type="ECO:0000256" key="2">
    <source>
        <dbReference type="ARBA" id="ARBA00022630"/>
    </source>
</evidence>
<dbReference type="AlphaFoldDB" id="A0A914ECF3"/>
<comment type="cofactor">
    <cofactor evidence="5">
        <name>FAD</name>
        <dbReference type="ChEBI" id="CHEBI:57692"/>
    </cofactor>
</comment>
<keyword evidence="4 5" id="KW-0560">Oxidoreductase</keyword>
<sequence length="314" mass="36382">MQLKSEKSICIIGAGQAGICAARRCYEAGFKDITIFEQSNMIGGLWNYSDKLDVHSSIYDKLLKAEIFEEKTVAIIGAGLTGLDICEQVSKYADKVYLLYKEIDVLPYEFPQNVIKLTQPNDAKNTNLYLANGDKLTDLDTVIYCTGYKFDFPFLDPNIIKVKVNGKLVSPLFEHVAHRDYLDSFFIIGLPCLGIATHIIEHQVSFAISLINGEATGFTKEDVDKWEEKRIKELFDNNESLRHFHYFHHPLSFSQWEYYKRLSNYTNIPNYCPPVYEKIWFHLLGNVQKTPCEYRKYQYKILNDEEFEAEPWNS</sequence>
<dbReference type="PRINTS" id="PR00419">
    <property type="entry name" value="ADXRDTASE"/>
</dbReference>
<comment type="similarity">
    <text evidence="1 5">Belongs to the FMO family.</text>
</comment>
<dbReference type="SUPFAM" id="SSF51905">
    <property type="entry name" value="FAD/NAD(P)-binding domain"/>
    <property type="match status" value="2"/>
</dbReference>
<evidence type="ECO:0000256" key="1">
    <source>
        <dbReference type="ARBA" id="ARBA00009183"/>
    </source>
</evidence>
<dbReference type="Gene3D" id="3.50.50.60">
    <property type="entry name" value="FAD/NAD(P)-binding domain"/>
    <property type="match status" value="3"/>
</dbReference>
<dbReference type="GO" id="GO:0004499">
    <property type="term" value="F:N,N-dimethylaniline monooxygenase activity"/>
    <property type="evidence" value="ECO:0007669"/>
    <property type="project" value="InterPro"/>
</dbReference>
<dbReference type="InterPro" id="IPR020946">
    <property type="entry name" value="Flavin_mOase-like"/>
</dbReference>
<keyword evidence="2 5" id="KW-0285">Flavoprotein</keyword>
<dbReference type="InterPro" id="IPR036188">
    <property type="entry name" value="FAD/NAD-bd_sf"/>
</dbReference>
<evidence type="ECO:0000256" key="3">
    <source>
        <dbReference type="ARBA" id="ARBA00022827"/>
    </source>
</evidence>
<proteinExistence type="inferred from homology"/>
<organism evidence="6 7">
    <name type="scientific">Acrobeloides nanus</name>
    <dbReference type="NCBI Taxonomy" id="290746"/>
    <lineage>
        <taxon>Eukaryota</taxon>
        <taxon>Metazoa</taxon>
        <taxon>Ecdysozoa</taxon>
        <taxon>Nematoda</taxon>
        <taxon>Chromadorea</taxon>
        <taxon>Rhabditida</taxon>
        <taxon>Tylenchina</taxon>
        <taxon>Cephalobomorpha</taxon>
        <taxon>Cephaloboidea</taxon>
        <taxon>Cephalobidae</taxon>
        <taxon>Acrobeloides</taxon>
    </lineage>
</organism>
<dbReference type="Proteomes" id="UP000887540">
    <property type="component" value="Unplaced"/>
</dbReference>
<dbReference type="GO" id="GO:0050661">
    <property type="term" value="F:NADP binding"/>
    <property type="evidence" value="ECO:0007669"/>
    <property type="project" value="InterPro"/>
</dbReference>
<reference evidence="7" key="1">
    <citation type="submission" date="2022-11" db="UniProtKB">
        <authorList>
            <consortium name="WormBaseParasite"/>
        </authorList>
    </citation>
    <scope>IDENTIFICATION</scope>
</reference>
<dbReference type="WBParaSite" id="ACRNAN_scaffold7288.g23900.t1">
    <property type="protein sequence ID" value="ACRNAN_scaffold7288.g23900.t1"/>
    <property type="gene ID" value="ACRNAN_scaffold7288.g23900"/>
</dbReference>
<dbReference type="Pfam" id="PF00743">
    <property type="entry name" value="FMO-like"/>
    <property type="match status" value="2"/>
</dbReference>
<dbReference type="InterPro" id="IPR050346">
    <property type="entry name" value="FMO-like"/>
</dbReference>
<evidence type="ECO:0000313" key="6">
    <source>
        <dbReference type="Proteomes" id="UP000887540"/>
    </source>
</evidence>
<name>A0A914ECF3_9BILA</name>
<accession>A0A914ECF3</accession>
<keyword evidence="5" id="KW-0503">Monooxygenase</keyword>
<dbReference type="EC" id="1.-.-.-" evidence="5"/>
<protein>
    <recommendedName>
        <fullName evidence="5">Flavin-containing monooxygenase</fullName>
        <ecNumber evidence="5">1.-.-.-</ecNumber>
    </recommendedName>
</protein>
<evidence type="ECO:0000256" key="4">
    <source>
        <dbReference type="ARBA" id="ARBA00023002"/>
    </source>
</evidence>